<dbReference type="AlphaFoldDB" id="A0A6G7VMS3"/>
<feature type="transmembrane region" description="Helical" evidence="1">
    <location>
        <begin position="243"/>
        <end position="264"/>
    </location>
</feature>
<keyword evidence="3" id="KW-1185">Reference proteome</keyword>
<evidence type="ECO:0000313" key="3">
    <source>
        <dbReference type="Proteomes" id="UP000500791"/>
    </source>
</evidence>
<dbReference type="GO" id="GO:0022857">
    <property type="term" value="F:transmembrane transporter activity"/>
    <property type="evidence" value="ECO:0007669"/>
    <property type="project" value="UniProtKB-UniRule"/>
</dbReference>
<protein>
    <submittedName>
        <fullName evidence="2">C4-dicarboxylate ABC transporter permease</fullName>
    </submittedName>
</protein>
<accession>A0A6G7VMS3</accession>
<keyword evidence="1" id="KW-0472">Membrane</keyword>
<dbReference type="EMBL" id="CP049811">
    <property type="protein sequence ID" value="QIK41304.1"/>
    <property type="molecule type" value="Genomic_DNA"/>
</dbReference>
<feature type="transmembrane region" description="Helical" evidence="1">
    <location>
        <begin position="88"/>
        <end position="108"/>
    </location>
</feature>
<evidence type="ECO:0000313" key="2">
    <source>
        <dbReference type="EMBL" id="QIK41304.1"/>
    </source>
</evidence>
<dbReference type="Proteomes" id="UP000500791">
    <property type="component" value="Chromosome"/>
</dbReference>
<reference evidence="2 3" key="1">
    <citation type="submission" date="2020-03" db="EMBL/GenBank/DDBJ databases">
        <title>Complete genome sequence of Monaibacterium sp. ALG8 with diverse plasmids.</title>
        <authorList>
            <person name="Sun C."/>
        </authorList>
    </citation>
    <scope>NUCLEOTIDE SEQUENCE [LARGE SCALE GENOMIC DNA]</scope>
    <source>
        <strain evidence="2 3">ALG8</strain>
    </source>
</reference>
<keyword evidence="1" id="KW-1133">Transmembrane helix</keyword>
<feature type="transmembrane region" description="Helical" evidence="1">
    <location>
        <begin position="139"/>
        <end position="157"/>
    </location>
</feature>
<feature type="transmembrane region" description="Helical" evidence="1">
    <location>
        <begin position="42"/>
        <end position="68"/>
    </location>
</feature>
<sequence>MLDALSWFFGNLWAGVAGIFVALANPGAWLNWFEDSESLMRFIFYGASTELFFALLAIFTAVLIAGLFHRPFLWGVVRVIEYGQNTLGRFFAYAALLLVLQQVVIIFLQRLFREGAITFGIGDVGFTQDISWWSEELKLYNALIVALCVGYTFVQGGHVRVDLFYAGAKYRTKKIVDMLGSALLLMPLTVVIWMFAWYFMWRNMIRPPVAVTNTLDQMLSRAQVVRWDIETIGFSPNGFNAYILFKVLILAFAGLMFLMAWSFLYRSLLECIEGPESDGKYIDKDQLGDEIAETASEIH</sequence>
<dbReference type="KEGG" id="mon:G8E03_11295"/>
<organism evidence="2 3">
    <name type="scientific">Pontivivens nitratireducens</name>
    <dbReference type="NCBI Taxonomy" id="2758038"/>
    <lineage>
        <taxon>Bacteria</taxon>
        <taxon>Pseudomonadati</taxon>
        <taxon>Pseudomonadota</taxon>
        <taxon>Alphaproteobacteria</taxon>
        <taxon>Rhodobacterales</taxon>
        <taxon>Paracoccaceae</taxon>
        <taxon>Pontivivens</taxon>
    </lineage>
</organism>
<dbReference type="RefSeq" id="WP_166191820.1">
    <property type="nucleotide sequence ID" value="NZ_CP049811.1"/>
</dbReference>
<feature type="transmembrane region" description="Helical" evidence="1">
    <location>
        <begin position="12"/>
        <end position="30"/>
    </location>
</feature>
<name>A0A6G7VMS3_9RHOB</name>
<dbReference type="GO" id="GO:0005886">
    <property type="term" value="C:plasma membrane"/>
    <property type="evidence" value="ECO:0007669"/>
    <property type="project" value="UniProtKB-SubCell"/>
</dbReference>
<feature type="transmembrane region" description="Helical" evidence="1">
    <location>
        <begin position="178"/>
        <end position="200"/>
    </location>
</feature>
<keyword evidence="1" id="KW-0812">Transmembrane</keyword>
<proteinExistence type="predicted"/>
<evidence type="ECO:0000256" key="1">
    <source>
        <dbReference type="SAM" id="Phobius"/>
    </source>
</evidence>
<gene>
    <name evidence="2" type="ORF">G8E03_11295</name>
</gene>